<dbReference type="CTD" id="20230995"/>
<feature type="domain" description="Malonyl-CoA:ACP transacylase (MAT)" evidence="2">
    <location>
        <begin position="66"/>
        <end position="306"/>
    </location>
</feature>
<dbReference type="RefSeq" id="XP_009049794.1">
    <property type="nucleotide sequence ID" value="XM_009051546.1"/>
</dbReference>
<keyword evidence="1" id="KW-0808">Transferase</keyword>
<gene>
    <name evidence="3" type="ORF">LOTGIDRAFT_113666</name>
</gene>
<dbReference type="EMBL" id="KB201037">
    <property type="protein sequence ID" value="ESO99303.1"/>
    <property type="molecule type" value="Genomic_DNA"/>
</dbReference>
<dbReference type="InterPro" id="IPR050444">
    <property type="entry name" value="Polyketide_Synthase"/>
</dbReference>
<dbReference type="SUPFAM" id="SSF52151">
    <property type="entry name" value="FabD/lysophospholipase-like"/>
    <property type="match status" value="1"/>
</dbReference>
<dbReference type="OrthoDB" id="329835at2759"/>
<evidence type="ECO:0000256" key="1">
    <source>
        <dbReference type="ARBA" id="ARBA00022679"/>
    </source>
</evidence>
<dbReference type="Gene3D" id="3.30.70.3290">
    <property type="match status" value="1"/>
</dbReference>
<keyword evidence="4" id="KW-1185">Reference proteome</keyword>
<name>V4A5U1_LOTGI</name>
<dbReference type="SMART" id="SM00827">
    <property type="entry name" value="PKS_AT"/>
    <property type="match status" value="1"/>
</dbReference>
<reference evidence="3 4" key="1">
    <citation type="journal article" date="2013" name="Nature">
        <title>Insights into bilaterian evolution from three spiralian genomes.</title>
        <authorList>
            <person name="Simakov O."/>
            <person name="Marletaz F."/>
            <person name="Cho S.J."/>
            <person name="Edsinger-Gonzales E."/>
            <person name="Havlak P."/>
            <person name="Hellsten U."/>
            <person name="Kuo D.H."/>
            <person name="Larsson T."/>
            <person name="Lv J."/>
            <person name="Arendt D."/>
            <person name="Savage R."/>
            <person name="Osoegawa K."/>
            <person name="de Jong P."/>
            <person name="Grimwood J."/>
            <person name="Chapman J.A."/>
            <person name="Shapiro H."/>
            <person name="Aerts A."/>
            <person name="Otillar R.P."/>
            <person name="Terry A.Y."/>
            <person name="Boore J.L."/>
            <person name="Grigoriev I.V."/>
            <person name="Lindberg D.R."/>
            <person name="Seaver E.C."/>
            <person name="Weisblat D.A."/>
            <person name="Putnam N.H."/>
            <person name="Rokhsar D.S."/>
        </authorList>
    </citation>
    <scope>NUCLEOTIDE SEQUENCE [LARGE SCALE GENOMIC DNA]</scope>
</reference>
<dbReference type="InterPro" id="IPR016035">
    <property type="entry name" value="Acyl_Trfase/lysoPLipase"/>
</dbReference>
<dbReference type="GeneID" id="20230995"/>
<proteinExistence type="predicted"/>
<dbReference type="AlphaFoldDB" id="V4A5U1"/>
<sequence length="306" mass="34295">MCENAKDLQLADLSYTSIYRRDHYPCRLAVAGQHATEVLKILEGTDVDKHVMVKYQPAKGKKYIFVFAGLGTNWHGMCQEMLKRFKVFRSVIEDISKYLERYANWNLMENLQNGFDLDDANIAPIMTFACEVALFVLVESFGINPDAIIGQSIGEVAAAFASGTVTLEQAVYIIYHRTRVQVQGTGGKMFVAKNIEIDKVEEILEKYESQANVSVYSSPMSCTISCDEDVVDKLKEDIKEVNTGCMFKDLNVTSAFHSHHMSNSADEMKSCAKIIGEEPKIDIFSTVSGVKAEEGDFITPQYWADN</sequence>
<evidence type="ECO:0000259" key="2">
    <source>
        <dbReference type="SMART" id="SM00827"/>
    </source>
</evidence>
<dbReference type="Gene3D" id="3.40.366.10">
    <property type="entry name" value="Malonyl-Coenzyme A Acyl Carrier Protein, domain 2"/>
    <property type="match status" value="1"/>
</dbReference>
<dbReference type="InterPro" id="IPR001227">
    <property type="entry name" value="Ac_transferase_dom_sf"/>
</dbReference>
<accession>V4A5U1</accession>
<dbReference type="Proteomes" id="UP000030746">
    <property type="component" value="Unassembled WGS sequence"/>
</dbReference>
<dbReference type="PANTHER" id="PTHR45681">
    <property type="entry name" value="POLYKETIDE SYNTHASE 44-RELATED"/>
    <property type="match status" value="1"/>
</dbReference>
<dbReference type="KEGG" id="lgi:LOTGIDRAFT_113666"/>
<dbReference type="GO" id="GO:0016740">
    <property type="term" value="F:transferase activity"/>
    <property type="evidence" value="ECO:0007669"/>
    <property type="project" value="UniProtKB-KW"/>
</dbReference>
<feature type="non-terminal residue" evidence="3">
    <location>
        <position position="306"/>
    </location>
</feature>
<evidence type="ECO:0000313" key="4">
    <source>
        <dbReference type="Proteomes" id="UP000030746"/>
    </source>
</evidence>
<organism evidence="3 4">
    <name type="scientific">Lottia gigantea</name>
    <name type="common">Giant owl limpet</name>
    <dbReference type="NCBI Taxonomy" id="225164"/>
    <lineage>
        <taxon>Eukaryota</taxon>
        <taxon>Metazoa</taxon>
        <taxon>Spiralia</taxon>
        <taxon>Lophotrochozoa</taxon>
        <taxon>Mollusca</taxon>
        <taxon>Gastropoda</taxon>
        <taxon>Patellogastropoda</taxon>
        <taxon>Lottioidea</taxon>
        <taxon>Lottiidae</taxon>
        <taxon>Lottia</taxon>
    </lineage>
</organism>
<dbReference type="PANTHER" id="PTHR45681:SF8">
    <property type="entry name" value="CARRIER DOMAIN-CONTAINING PROTEIN"/>
    <property type="match status" value="1"/>
</dbReference>
<evidence type="ECO:0000313" key="3">
    <source>
        <dbReference type="EMBL" id="ESO99303.1"/>
    </source>
</evidence>
<dbReference type="Pfam" id="PF00698">
    <property type="entry name" value="Acyl_transf_1"/>
    <property type="match status" value="1"/>
</dbReference>
<protein>
    <recommendedName>
        <fullName evidence="2">Malonyl-CoA:ACP transacylase (MAT) domain-containing protein</fullName>
    </recommendedName>
</protein>
<dbReference type="InterPro" id="IPR014043">
    <property type="entry name" value="Acyl_transferase_dom"/>
</dbReference>
<dbReference type="STRING" id="225164.V4A5U1"/>
<dbReference type="OMA" id="GSQYYHM"/>
<dbReference type="HOGENOM" id="CLU_910808_0_0_1"/>